<dbReference type="AlphaFoldDB" id="A0A9Q0C4Y3"/>
<feature type="domain" description="TF-B3" evidence="7">
    <location>
        <begin position="58"/>
        <end position="148"/>
    </location>
</feature>
<dbReference type="PANTHER" id="PTHR31391">
    <property type="entry name" value="B3 DOMAIN-CONTAINING PROTEIN OS11G0197600-RELATED"/>
    <property type="match status" value="1"/>
</dbReference>
<organism evidence="8 9">
    <name type="scientific">Rhynchospora breviuscula</name>
    <dbReference type="NCBI Taxonomy" id="2022672"/>
    <lineage>
        <taxon>Eukaryota</taxon>
        <taxon>Viridiplantae</taxon>
        <taxon>Streptophyta</taxon>
        <taxon>Embryophyta</taxon>
        <taxon>Tracheophyta</taxon>
        <taxon>Spermatophyta</taxon>
        <taxon>Magnoliopsida</taxon>
        <taxon>Liliopsida</taxon>
        <taxon>Poales</taxon>
        <taxon>Cyperaceae</taxon>
        <taxon>Cyperoideae</taxon>
        <taxon>Rhynchosporeae</taxon>
        <taxon>Rhynchospora</taxon>
    </lineage>
</organism>
<reference evidence="8" key="1">
    <citation type="journal article" date="2022" name="Cell">
        <title>Repeat-based holocentromeres influence genome architecture and karyotype evolution.</title>
        <authorList>
            <person name="Hofstatter P.G."/>
            <person name="Thangavel G."/>
            <person name="Lux T."/>
            <person name="Neumann P."/>
            <person name="Vondrak T."/>
            <person name="Novak P."/>
            <person name="Zhang M."/>
            <person name="Costa L."/>
            <person name="Castellani M."/>
            <person name="Scott A."/>
            <person name="Toegelov H."/>
            <person name="Fuchs J."/>
            <person name="Mata-Sucre Y."/>
            <person name="Dias Y."/>
            <person name="Vanzela A.L.L."/>
            <person name="Huettel B."/>
            <person name="Almeida C.C.S."/>
            <person name="Simkova H."/>
            <person name="Souza G."/>
            <person name="Pedrosa-Harand A."/>
            <person name="Macas J."/>
            <person name="Mayer K.F.X."/>
            <person name="Houben A."/>
            <person name="Marques A."/>
        </authorList>
    </citation>
    <scope>NUCLEOTIDE SEQUENCE</scope>
    <source>
        <strain evidence="8">RhyBre1mFocal</strain>
    </source>
</reference>
<keyword evidence="5" id="KW-0539">Nucleus</keyword>
<evidence type="ECO:0000256" key="1">
    <source>
        <dbReference type="ARBA" id="ARBA00004123"/>
    </source>
</evidence>
<accession>A0A9Q0C4Y3</accession>
<feature type="domain" description="TF-B3" evidence="7">
    <location>
        <begin position="259"/>
        <end position="356"/>
    </location>
</feature>
<evidence type="ECO:0000256" key="6">
    <source>
        <dbReference type="SAM" id="MobiDB-lite"/>
    </source>
</evidence>
<evidence type="ECO:0000256" key="3">
    <source>
        <dbReference type="ARBA" id="ARBA00023125"/>
    </source>
</evidence>
<dbReference type="OrthoDB" id="676899at2759"/>
<feature type="domain" description="TF-B3" evidence="7">
    <location>
        <begin position="487"/>
        <end position="582"/>
    </location>
</feature>
<dbReference type="CDD" id="cd10017">
    <property type="entry name" value="B3_DNA"/>
    <property type="match status" value="3"/>
</dbReference>
<proteinExistence type="predicted"/>
<dbReference type="Pfam" id="PF02362">
    <property type="entry name" value="B3"/>
    <property type="match status" value="3"/>
</dbReference>
<dbReference type="PANTHER" id="PTHR31391:SF70">
    <property type="entry name" value="B3 DOMAIN-CONTAINING PROTEIN OS03G0622200"/>
    <property type="match status" value="1"/>
</dbReference>
<comment type="caution">
    <text evidence="8">The sequence shown here is derived from an EMBL/GenBank/DDBJ whole genome shotgun (WGS) entry which is preliminary data.</text>
</comment>
<dbReference type="Proteomes" id="UP001151287">
    <property type="component" value="Unassembled WGS sequence"/>
</dbReference>
<protein>
    <recommendedName>
        <fullName evidence="7">TF-B3 domain-containing protein</fullName>
    </recommendedName>
</protein>
<dbReference type="SMART" id="SM01019">
    <property type="entry name" value="B3"/>
    <property type="match status" value="3"/>
</dbReference>
<dbReference type="InterPro" id="IPR015300">
    <property type="entry name" value="DNA-bd_pseudobarrel_sf"/>
</dbReference>
<feature type="region of interest" description="Disordered" evidence="6">
    <location>
        <begin position="182"/>
        <end position="204"/>
    </location>
</feature>
<dbReference type="SUPFAM" id="SSF101936">
    <property type="entry name" value="DNA-binding pseudobarrel domain"/>
    <property type="match status" value="3"/>
</dbReference>
<keyword evidence="2" id="KW-0805">Transcription regulation</keyword>
<dbReference type="PROSITE" id="PS50863">
    <property type="entry name" value="B3"/>
    <property type="match status" value="3"/>
</dbReference>
<dbReference type="EMBL" id="JAMQYH010000005">
    <property type="protein sequence ID" value="KAJ1687366.1"/>
    <property type="molecule type" value="Genomic_DNA"/>
</dbReference>
<feature type="compositionally biased region" description="Acidic residues" evidence="6">
    <location>
        <begin position="182"/>
        <end position="192"/>
    </location>
</feature>
<dbReference type="InterPro" id="IPR003340">
    <property type="entry name" value="B3_DNA-bd"/>
</dbReference>
<dbReference type="InterPro" id="IPR044837">
    <property type="entry name" value="REM16-like"/>
</dbReference>
<dbReference type="GO" id="GO:0005634">
    <property type="term" value="C:nucleus"/>
    <property type="evidence" value="ECO:0007669"/>
    <property type="project" value="UniProtKB-SubCell"/>
</dbReference>
<comment type="subcellular location">
    <subcellularLocation>
        <location evidence="1">Nucleus</location>
    </subcellularLocation>
</comment>
<gene>
    <name evidence="8" type="ORF">LUZ63_018756</name>
</gene>
<evidence type="ECO:0000259" key="7">
    <source>
        <dbReference type="PROSITE" id="PS50863"/>
    </source>
</evidence>
<dbReference type="Gene3D" id="2.40.330.10">
    <property type="entry name" value="DNA-binding pseudobarrel domain"/>
    <property type="match status" value="3"/>
</dbReference>
<keyword evidence="4" id="KW-0804">Transcription</keyword>
<sequence>MLERRRNSKYMGLGERLFRLISREREREQRRVVEMRRKNCKKFSQGEKSSYSHIDSTKIRFFIKMDDSCLNKMDLPKAHFKDQIAKKVKLKGPNGNIWQVGVTELVEKLRFQSGWKDFVVANSIKANDLLVFKYNSDSFFEVKIFHPSGCEGSSPFFVKEKNTGIRKTNKASNSSIKNLDAPDCEIQQDETDMGTSSSSSDSEYSADYVPIRKTRRRACKLAGTSKEPFVLPAGLQLTPADRKRAMQLSHGVEPGNKYFVTLMKFSHVNKKYLVAIPSKFAVEHLSRENSAVLHYKECEWSLSIYYKYNSDLYPILATGFKEFVNDNNLQVGDLCLFELMKNKDTISFKVHISRYNSGSSFKVQIFDPSGCQRSSSLFVKEGKIDMHETSDSSMKVLDGPDCKIQQADETFMITSSSSGDSESDDVPIKKLRGWASEEAGTSKDPNGGGEFEWSNDEPLVLPARLLLTPAQKRRAIQLSHGVEPGNKYFVTLLKFSHVHGKYAIPTKFATEHLPRGNKNAIFHYEGRKWLLSIIYSRGLCPYFSSECKIFVKDNNLQIGDICLFELMKNEKIISFKVHISRN</sequence>
<evidence type="ECO:0000313" key="8">
    <source>
        <dbReference type="EMBL" id="KAJ1687366.1"/>
    </source>
</evidence>
<evidence type="ECO:0000313" key="9">
    <source>
        <dbReference type="Proteomes" id="UP001151287"/>
    </source>
</evidence>
<dbReference type="GO" id="GO:0003677">
    <property type="term" value="F:DNA binding"/>
    <property type="evidence" value="ECO:0007669"/>
    <property type="project" value="UniProtKB-KW"/>
</dbReference>
<keyword evidence="9" id="KW-1185">Reference proteome</keyword>
<evidence type="ECO:0000256" key="5">
    <source>
        <dbReference type="ARBA" id="ARBA00023242"/>
    </source>
</evidence>
<evidence type="ECO:0000256" key="4">
    <source>
        <dbReference type="ARBA" id="ARBA00023163"/>
    </source>
</evidence>
<keyword evidence="3" id="KW-0238">DNA-binding</keyword>
<evidence type="ECO:0000256" key="2">
    <source>
        <dbReference type="ARBA" id="ARBA00023015"/>
    </source>
</evidence>
<name>A0A9Q0C4Y3_9POAL</name>